<feature type="compositionally biased region" description="Basic and acidic residues" evidence="1">
    <location>
        <begin position="1"/>
        <end position="10"/>
    </location>
</feature>
<protein>
    <submittedName>
        <fullName evidence="2">Uncharacterized protein</fullName>
    </submittedName>
</protein>
<dbReference type="InterPro" id="IPR036410">
    <property type="entry name" value="HSP_DnaJ_Cys-rich_dom_sf"/>
</dbReference>
<name>A0A3G4ZLU4_9VIRU</name>
<proteinExistence type="predicted"/>
<gene>
    <name evidence="2" type="ORF">Terrestrivirus1_258</name>
</gene>
<dbReference type="SUPFAM" id="SSF57938">
    <property type="entry name" value="DnaJ/Hsp40 cysteine-rich domain"/>
    <property type="match status" value="1"/>
</dbReference>
<sequence>MINFGDDNKHNNKKLNNKKCPKCHGSGKKHTILMSSTGYVQDMGNPSKKKISPLMCDNCNGTGYVPLLEPIRM</sequence>
<dbReference type="Gene3D" id="6.20.20.10">
    <property type="match status" value="1"/>
</dbReference>
<evidence type="ECO:0000256" key="1">
    <source>
        <dbReference type="SAM" id="MobiDB-lite"/>
    </source>
</evidence>
<feature type="region of interest" description="Disordered" evidence="1">
    <location>
        <begin position="1"/>
        <end position="28"/>
    </location>
</feature>
<dbReference type="EMBL" id="MK071979">
    <property type="protein sequence ID" value="AYV75384.1"/>
    <property type="molecule type" value="Genomic_DNA"/>
</dbReference>
<reference evidence="2" key="1">
    <citation type="submission" date="2018-10" db="EMBL/GenBank/DDBJ databases">
        <title>Hidden diversity of soil giant viruses.</title>
        <authorList>
            <person name="Schulz F."/>
            <person name="Alteio L."/>
            <person name="Goudeau D."/>
            <person name="Ryan E.M."/>
            <person name="Malmstrom R.R."/>
            <person name="Blanchard J."/>
            <person name="Woyke T."/>
        </authorList>
    </citation>
    <scope>NUCLEOTIDE SEQUENCE</scope>
    <source>
        <strain evidence="2">TEV1</strain>
    </source>
</reference>
<organism evidence="2">
    <name type="scientific">Terrestrivirus sp</name>
    <dbReference type="NCBI Taxonomy" id="2487775"/>
    <lineage>
        <taxon>Viruses</taxon>
        <taxon>Varidnaviria</taxon>
        <taxon>Bamfordvirae</taxon>
        <taxon>Nucleocytoviricota</taxon>
        <taxon>Megaviricetes</taxon>
        <taxon>Imitervirales</taxon>
        <taxon>Mimiviridae</taxon>
        <taxon>Klosneuvirinae</taxon>
    </lineage>
</organism>
<feature type="compositionally biased region" description="Basic residues" evidence="1">
    <location>
        <begin position="11"/>
        <end position="28"/>
    </location>
</feature>
<accession>A0A3G4ZLU4</accession>
<evidence type="ECO:0000313" key="2">
    <source>
        <dbReference type="EMBL" id="AYV75384.1"/>
    </source>
</evidence>